<organism evidence="9 10">
    <name type="scientific">Candidatus Harrisonbacteria bacterium CG10_big_fil_rev_8_21_14_0_10_40_38</name>
    <dbReference type="NCBI Taxonomy" id="1974583"/>
    <lineage>
        <taxon>Bacteria</taxon>
        <taxon>Candidatus Harrisoniibacteriota</taxon>
    </lineage>
</organism>
<keyword evidence="6 8" id="KW-1133">Transmembrane helix</keyword>
<evidence type="ECO:0000256" key="5">
    <source>
        <dbReference type="ARBA" id="ARBA00022692"/>
    </source>
</evidence>
<keyword evidence="7 8" id="KW-0472">Membrane</keyword>
<dbReference type="PANTHER" id="PTHR21716">
    <property type="entry name" value="TRANSMEMBRANE PROTEIN"/>
    <property type="match status" value="1"/>
</dbReference>
<evidence type="ECO:0000256" key="8">
    <source>
        <dbReference type="SAM" id="Phobius"/>
    </source>
</evidence>
<feature type="transmembrane region" description="Helical" evidence="8">
    <location>
        <begin position="138"/>
        <end position="159"/>
    </location>
</feature>
<proteinExistence type="inferred from homology"/>
<protein>
    <recommendedName>
        <fullName evidence="11">AI-2E family transporter</fullName>
    </recommendedName>
</protein>
<feature type="transmembrane region" description="Helical" evidence="8">
    <location>
        <begin position="256"/>
        <end position="273"/>
    </location>
</feature>
<evidence type="ECO:0000313" key="10">
    <source>
        <dbReference type="Proteomes" id="UP000231157"/>
    </source>
</evidence>
<comment type="subcellular location">
    <subcellularLocation>
        <location evidence="1">Cell membrane</location>
        <topology evidence="1">Multi-pass membrane protein</topology>
    </subcellularLocation>
</comment>
<sequence length="339" mass="36900">MEQKVLHIGWATLWRFFFLVVFSWLLYLGRGVVTTLLLAIVISTAFDIPVTFLEKRKIPRILGTVVIYLISLFCVGVLIYAFVPIVLAEITNLLQFSGSALGPLTGELQLNTIINELSSSFTRLSDLLFSGQLSVLDIATRFLGGVFSVIAIFALSFYLTVGRNGVEKFLVAVLPAAYEAKAVNVYSRISKKIGKWLTGQLFVSLVVAVLIFAGLSILGVRYSLFLAILAGILEIIPYVGPIFIGGFSFVIALSDSLTLGVYVLVLFTIIQQLENHILVPVVTKYTVTLNPVVVLVALLIGGKAFGVAGLILAVPVAVLFQEIVEDWTETKQARKGLGL</sequence>
<evidence type="ECO:0000256" key="4">
    <source>
        <dbReference type="ARBA" id="ARBA00022475"/>
    </source>
</evidence>
<feature type="transmembrane region" description="Helical" evidence="8">
    <location>
        <begin position="65"/>
        <end position="87"/>
    </location>
</feature>
<comment type="similarity">
    <text evidence="2">Belongs to the autoinducer-2 exporter (AI-2E) (TC 2.A.86) family.</text>
</comment>
<dbReference type="EMBL" id="PFAZ01000001">
    <property type="protein sequence ID" value="PIR89620.1"/>
    <property type="molecule type" value="Genomic_DNA"/>
</dbReference>
<evidence type="ECO:0000256" key="1">
    <source>
        <dbReference type="ARBA" id="ARBA00004651"/>
    </source>
</evidence>
<gene>
    <name evidence="9" type="ORF">COU07_01885</name>
</gene>
<feature type="transmembrane region" description="Helical" evidence="8">
    <location>
        <begin position="293"/>
        <end position="320"/>
    </location>
</feature>
<evidence type="ECO:0000313" key="9">
    <source>
        <dbReference type="EMBL" id="PIR89620.1"/>
    </source>
</evidence>
<dbReference type="Proteomes" id="UP000231157">
    <property type="component" value="Unassembled WGS sequence"/>
</dbReference>
<keyword evidence="4" id="KW-1003">Cell membrane</keyword>
<reference evidence="10" key="1">
    <citation type="submission" date="2017-09" db="EMBL/GenBank/DDBJ databases">
        <title>Depth-based differentiation of microbial function through sediment-hosted aquifers and enrichment of novel symbionts in the deep terrestrial subsurface.</title>
        <authorList>
            <person name="Probst A.J."/>
            <person name="Ladd B."/>
            <person name="Jarett J.K."/>
            <person name="Geller-Mcgrath D.E."/>
            <person name="Sieber C.M.K."/>
            <person name="Emerson J.B."/>
            <person name="Anantharaman K."/>
            <person name="Thomas B.C."/>
            <person name="Malmstrom R."/>
            <person name="Stieglmeier M."/>
            <person name="Klingl A."/>
            <person name="Woyke T."/>
            <person name="Ryan C.M."/>
            <person name="Banfield J.F."/>
        </authorList>
    </citation>
    <scope>NUCLEOTIDE SEQUENCE [LARGE SCALE GENOMIC DNA]</scope>
</reference>
<evidence type="ECO:0008006" key="11">
    <source>
        <dbReference type="Google" id="ProtNLM"/>
    </source>
</evidence>
<dbReference type="InterPro" id="IPR002549">
    <property type="entry name" value="AI-2E-like"/>
</dbReference>
<evidence type="ECO:0000256" key="3">
    <source>
        <dbReference type="ARBA" id="ARBA00022448"/>
    </source>
</evidence>
<feature type="transmembrane region" description="Helical" evidence="8">
    <location>
        <begin position="33"/>
        <end position="53"/>
    </location>
</feature>
<evidence type="ECO:0000256" key="7">
    <source>
        <dbReference type="ARBA" id="ARBA00023136"/>
    </source>
</evidence>
<dbReference type="PANTHER" id="PTHR21716:SF53">
    <property type="entry name" value="PERMEASE PERM-RELATED"/>
    <property type="match status" value="1"/>
</dbReference>
<keyword evidence="3" id="KW-0813">Transport</keyword>
<feature type="transmembrane region" description="Helical" evidence="8">
    <location>
        <begin position="7"/>
        <end position="27"/>
    </location>
</feature>
<accession>A0A2H0UT72</accession>
<comment type="caution">
    <text evidence="9">The sequence shown here is derived from an EMBL/GenBank/DDBJ whole genome shotgun (WGS) entry which is preliminary data.</text>
</comment>
<dbReference type="GO" id="GO:0005886">
    <property type="term" value="C:plasma membrane"/>
    <property type="evidence" value="ECO:0007669"/>
    <property type="project" value="UniProtKB-SubCell"/>
</dbReference>
<evidence type="ECO:0000256" key="2">
    <source>
        <dbReference type="ARBA" id="ARBA00009773"/>
    </source>
</evidence>
<dbReference type="AlphaFoldDB" id="A0A2H0UT72"/>
<feature type="transmembrane region" description="Helical" evidence="8">
    <location>
        <begin position="224"/>
        <end position="244"/>
    </location>
</feature>
<feature type="transmembrane region" description="Helical" evidence="8">
    <location>
        <begin position="196"/>
        <end position="218"/>
    </location>
</feature>
<evidence type="ECO:0000256" key="6">
    <source>
        <dbReference type="ARBA" id="ARBA00022989"/>
    </source>
</evidence>
<dbReference type="Pfam" id="PF01594">
    <property type="entry name" value="AI-2E_transport"/>
    <property type="match status" value="1"/>
</dbReference>
<keyword evidence="5 8" id="KW-0812">Transmembrane</keyword>
<dbReference type="GO" id="GO:0055085">
    <property type="term" value="P:transmembrane transport"/>
    <property type="evidence" value="ECO:0007669"/>
    <property type="project" value="TreeGrafter"/>
</dbReference>
<name>A0A2H0UT72_9BACT</name>